<evidence type="ECO:0000259" key="2">
    <source>
        <dbReference type="PROSITE" id="PS50056"/>
    </source>
</evidence>
<dbReference type="InterPro" id="IPR016130">
    <property type="entry name" value="Tyr_Pase_AS"/>
</dbReference>
<gene>
    <name evidence="3" type="ORF">PXEA_LOCUS31267</name>
</gene>
<dbReference type="Gene3D" id="3.90.190.10">
    <property type="entry name" value="Protein tyrosine phosphatase superfamily"/>
    <property type="match status" value="1"/>
</dbReference>
<evidence type="ECO:0008006" key="5">
    <source>
        <dbReference type="Google" id="ProtNLM"/>
    </source>
</evidence>
<dbReference type="PROSITE" id="PS50056">
    <property type="entry name" value="TYR_PHOSPHATASE_2"/>
    <property type="match status" value="1"/>
</dbReference>
<dbReference type="Pfam" id="PF00102">
    <property type="entry name" value="Y_phosphatase"/>
    <property type="match status" value="1"/>
</dbReference>
<evidence type="ECO:0000313" key="4">
    <source>
        <dbReference type="Proteomes" id="UP000784294"/>
    </source>
</evidence>
<dbReference type="InterPro" id="IPR000387">
    <property type="entry name" value="Tyr_Pase_dom"/>
</dbReference>
<name>A0A448XJ14_9PLAT</name>
<dbReference type="GO" id="GO:0004725">
    <property type="term" value="F:protein tyrosine phosphatase activity"/>
    <property type="evidence" value="ECO:0007669"/>
    <property type="project" value="InterPro"/>
</dbReference>
<sequence length="158" mass="18207">MVEKGVDKCVHYWPNLVGQPVEYTSGVVQIVVVMIRELTACKSIVLREFVVKLNEVEHTVTQLHFLQWPDQHTPKKQDLEQLIDMYNSVDAEKRDLRKYGPNIIHCSAGSGRTGTFIAIDMLLRQVKAKHNWIDPFGIGLHLRQMRKSMIGSKHFDLQ</sequence>
<dbReference type="CDD" id="cd00047">
    <property type="entry name" value="PTPc"/>
    <property type="match status" value="1"/>
</dbReference>
<dbReference type="InterPro" id="IPR050348">
    <property type="entry name" value="Protein-Tyr_Phosphatase"/>
</dbReference>
<dbReference type="SMART" id="SM00194">
    <property type="entry name" value="PTPc"/>
    <property type="match status" value="1"/>
</dbReference>
<dbReference type="InterPro" id="IPR003595">
    <property type="entry name" value="Tyr_Pase_cat"/>
</dbReference>
<dbReference type="PANTHER" id="PTHR19134:SF553">
    <property type="entry name" value="TYROSINE-PROTEIN PHOSPHATASE 10D-RELATED"/>
    <property type="match status" value="1"/>
</dbReference>
<dbReference type="AlphaFoldDB" id="A0A448XJ14"/>
<feature type="domain" description="Tyrosine-protein phosphatase" evidence="1">
    <location>
        <begin position="1"/>
        <end position="158"/>
    </location>
</feature>
<dbReference type="PANTHER" id="PTHR19134">
    <property type="entry name" value="RECEPTOR-TYPE TYROSINE-PROTEIN PHOSPHATASE"/>
    <property type="match status" value="1"/>
</dbReference>
<dbReference type="SMART" id="SM00404">
    <property type="entry name" value="PTPc_motif"/>
    <property type="match status" value="1"/>
</dbReference>
<accession>A0A448XJ14</accession>
<dbReference type="EMBL" id="CAAALY010256077">
    <property type="protein sequence ID" value="VEL37827.1"/>
    <property type="molecule type" value="Genomic_DNA"/>
</dbReference>
<dbReference type="SUPFAM" id="SSF52799">
    <property type="entry name" value="(Phosphotyrosine protein) phosphatases II"/>
    <property type="match status" value="1"/>
</dbReference>
<organism evidence="3 4">
    <name type="scientific">Protopolystoma xenopodis</name>
    <dbReference type="NCBI Taxonomy" id="117903"/>
    <lineage>
        <taxon>Eukaryota</taxon>
        <taxon>Metazoa</taxon>
        <taxon>Spiralia</taxon>
        <taxon>Lophotrochozoa</taxon>
        <taxon>Platyhelminthes</taxon>
        <taxon>Monogenea</taxon>
        <taxon>Polyopisthocotylea</taxon>
        <taxon>Polystomatidea</taxon>
        <taxon>Polystomatidae</taxon>
        <taxon>Protopolystoma</taxon>
    </lineage>
</organism>
<evidence type="ECO:0000259" key="1">
    <source>
        <dbReference type="PROSITE" id="PS50055"/>
    </source>
</evidence>
<dbReference type="InterPro" id="IPR000242">
    <property type="entry name" value="PTP_cat"/>
</dbReference>
<comment type="caution">
    <text evidence="3">The sequence shown here is derived from an EMBL/GenBank/DDBJ whole genome shotgun (WGS) entry which is preliminary data.</text>
</comment>
<dbReference type="Proteomes" id="UP000784294">
    <property type="component" value="Unassembled WGS sequence"/>
</dbReference>
<proteinExistence type="predicted"/>
<evidence type="ECO:0000313" key="3">
    <source>
        <dbReference type="EMBL" id="VEL37827.1"/>
    </source>
</evidence>
<protein>
    <recommendedName>
        <fullName evidence="5">Tyrosine specific protein phosphatases domain-containing protein</fullName>
    </recommendedName>
</protein>
<dbReference type="PROSITE" id="PS00383">
    <property type="entry name" value="TYR_PHOSPHATASE_1"/>
    <property type="match status" value="1"/>
</dbReference>
<keyword evidence="4" id="KW-1185">Reference proteome</keyword>
<dbReference type="InterPro" id="IPR029021">
    <property type="entry name" value="Prot-tyrosine_phosphatase-like"/>
</dbReference>
<feature type="domain" description="Tyrosine specific protein phosphatases" evidence="2">
    <location>
        <begin position="80"/>
        <end position="157"/>
    </location>
</feature>
<reference evidence="3" key="1">
    <citation type="submission" date="2018-11" db="EMBL/GenBank/DDBJ databases">
        <authorList>
            <consortium name="Pathogen Informatics"/>
        </authorList>
    </citation>
    <scope>NUCLEOTIDE SEQUENCE</scope>
</reference>
<dbReference type="OrthoDB" id="10253954at2759"/>
<dbReference type="PROSITE" id="PS50055">
    <property type="entry name" value="TYR_PHOSPHATASE_PTP"/>
    <property type="match status" value="1"/>
</dbReference>
<dbReference type="PRINTS" id="PR00700">
    <property type="entry name" value="PRTYPHPHTASE"/>
</dbReference>